<dbReference type="Pfam" id="PF03544">
    <property type="entry name" value="TonB_C"/>
    <property type="match status" value="1"/>
</dbReference>
<evidence type="ECO:0000256" key="7">
    <source>
        <dbReference type="ARBA" id="ARBA00022927"/>
    </source>
</evidence>
<keyword evidence="4" id="KW-1003">Cell membrane</keyword>
<keyword evidence="7" id="KW-0653">Protein transport</keyword>
<keyword evidence="5" id="KW-0997">Cell inner membrane</keyword>
<evidence type="ECO:0000256" key="6">
    <source>
        <dbReference type="ARBA" id="ARBA00022692"/>
    </source>
</evidence>
<evidence type="ECO:0000256" key="10">
    <source>
        <dbReference type="SAM" id="MobiDB-lite"/>
    </source>
</evidence>
<comment type="subcellular location">
    <subcellularLocation>
        <location evidence="1">Cell inner membrane</location>
        <topology evidence="1">Single-pass membrane protein</topology>
        <orientation evidence="1">Periplasmic side</orientation>
    </subcellularLocation>
</comment>
<feature type="domain" description="TonB C-terminal" evidence="12">
    <location>
        <begin position="211"/>
        <end position="266"/>
    </location>
</feature>
<evidence type="ECO:0000313" key="13">
    <source>
        <dbReference type="EMBL" id="GGX84078.1"/>
    </source>
</evidence>
<dbReference type="Proteomes" id="UP000653056">
    <property type="component" value="Unassembled WGS sequence"/>
</dbReference>
<evidence type="ECO:0000313" key="14">
    <source>
        <dbReference type="Proteomes" id="UP000653056"/>
    </source>
</evidence>
<dbReference type="EMBL" id="BMXS01000003">
    <property type="protein sequence ID" value="GGX84078.1"/>
    <property type="molecule type" value="Genomic_DNA"/>
</dbReference>
<dbReference type="RefSeq" id="WP_189466654.1">
    <property type="nucleotide sequence ID" value="NZ_BMXS01000003.1"/>
</dbReference>
<feature type="transmembrane region" description="Helical" evidence="11">
    <location>
        <begin position="12"/>
        <end position="35"/>
    </location>
</feature>
<evidence type="ECO:0000256" key="9">
    <source>
        <dbReference type="ARBA" id="ARBA00023136"/>
    </source>
</evidence>
<dbReference type="PANTHER" id="PTHR33446">
    <property type="entry name" value="PROTEIN TONB-RELATED"/>
    <property type="match status" value="1"/>
</dbReference>
<keyword evidence="14" id="KW-1185">Reference proteome</keyword>
<keyword evidence="8 11" id="KW-1133">Transmembrane helix</keyword>
<proteinExistence type="inferred from homology"/>
<feature type="compositionally biased region" description="Basic and acidic residues" evidence="10">
    <location>
        <begin position="79"/>
        <end position="88"/>
    </location>
</feature>
<dbReference type="Gene3D" id="3.30.1150.10">
    <property type="match status" value="1"/>
</dbReference>
<evidence type="ECO:0000259" key="12">
    <source>
        <dbReference type="Pfam" id="PF03544"/>
    </source>
</evidence>
<evidence type="ECO:0000256" key="1">
    <source>
        <dbReference type="ARBA" id="ARBA00004383"/>
    </source>
</evidence>
<evidence type="ECO:0000256" key="8">
    <source>
        <dbReference type="ARBA" id="ARBA00022989"/>
    </source>
</evidence>
<organism evidence="13 14">
    <name type="scientific">Litchfieldella qijiaojingensis</name>
    <dbReference type="NCBI Taxonomy" id="980347"/>
    <lineage>
        <taxon>Bacteria</taxon>
        <taxon>Pseudomonadati</taxon>
        <taxon>Pseudomonadota</taxon>
        <taxon>Gammaproteobacteria</taxon>
        <taxon>Oceanospirillales</taxon>
        <taxon>Halomonadaceae</taxon>
        <taxon>Litchfieldella</taxon>
    </lineage>
</organism>
<accession>A0ABQ2YH95</accession>
<protein>
    <recommendedName>
        <fullName evidence="12">TonB C-terminal domain-containing protein</fullName>
    </recommendedName>
</protein>
<dbReference type="NCBIfam" id="TIGR01352">
    <property type="entry name" value="tonB_Cterm"/>
    <property type="match status" value="1"/>
</dbReference>
<dbReference type="InterPro" id="IPR037682">
    <property type="entry name" value="TonB_C"/>
</dbReference>
<keyword evidence="6 11" id="KW-0812">Transmembrane</keyword>
<dbReference type="InterPro" id="IPR051045">
    <property type="entry name" value="TonB-dependent_transducer"/>
</dbReference>
<dbReference type="InterPro" id="IPR006260">
    <property type="entry name" value="TonB/TolA_C"/>
</dbReference>
<feature type="region of interest" description="Disordered" evidence="10">
    <location>
        <begin position="55"/>
        <end position="179"/>
    </location>
</feature>
<comment type="similarity">
    <text evidence="2">Belongs to the TonB family.</text>
</comment>
<name>A0ABQ2YH95_9GAMM</name>
<keyword evidence="9 11" id="KW-0472">Membrane</keyword>
<reference evidence="14" key="1">
    <citation type="journal article" date="2019" name="Int. J. Syst. Evol. Microbiol.">
        <title>The Global Catalogue of Microorganisms (GCM) 10K type strain sequencing project: providing services to taxonomists for standard genome sequencing and annotation.</title>
        <authorList>
            <consortium name="The Broad Institute Genomics Platform"/>
            <consortium name="The Broad Institute Genome Sequencing Center for Infectious Disease"/>
            <person name="Wu L."/>
            <person name="Ma J."/>
        </authorList>
    </citation>
    <scope>NUCLEOTIDE SEQUENCE [LARGE SCALE GENOMIC DNA]</scope>
    <source>
        <strain evidence="14">KCTC 22228</strain>
    </source>
</reference>
<gene>
    <name evidence="13" type="ORF">GCM10007160_09150</name>
</gene>
<evidence type="ECO:0000256" key="4">
    <source>
        <dbReference type="ARBA" id="ARBA00022475"/>
    </source>
</evidence>
<feature type="compositionally biased region" description="Polar residues" evidence="10">
    <location>
        <begin position="134"/>
        <end position="145"/>
    </location>
</feature>
<dbReference type="SUPFAM" id="SSF74653">
    <property type="entry name" value="TolA/TonB C-terminal domain"/>
    <property type="match status" value="1"/>
</dbReference>
<keyword evidence="3" id="KW-0813">Transport</keyword>
<evidence type="ECO:0000256" key="2">
    <source>
        <dbReference type="ARBA" id="ARBA00006555"/>
    </source>
</evidence>
<evidence type="ECO:0000256" key="11">
    <source>
        <dbReference type="SAM" id="Phobius"/>
    </source>
</evidence>
<evidence type="ECO:0000256" key="3">
    <source>
        <dbReference type="ARBA" id="ARBA00022448"/>
    </source>
</evidence>
<evidence type="ECO:0000256" key="5">
    <source>
        <dbReference type="ARBA" id="ARBA00022519"/>
    </source>
</evidence>
<comment type="caution">
    <text evidence="13">The sequence shown here is derived from an EMBL/GenBank/DDBJ whole genome shotgun (WGS) entry which is preliminary data.</text>
</comment>
<sequence>MVLTVTQPHRQWFAWVASLLLHLALFGAVASWSLAPETPERRSSLDVILVTQPSVAPQAAETVAEANQRASGDTTDETSAERAARLETSEVTAPPEAAEQVAKVEPPAAESAQPVPDEAPSALESREESPSPPTTQGNGATSAASSMRGRDLLAQATSSVREQGFDASRAGGLEGGADSAARQAAEARYIDDWTRRVEDYGNRFHPAPSHLDGQLRIRVVIGRKGQLLQAEVVQSSGHTELDQAALNTVHGAAPYRPFDRGMAGVDSLTITRVWRFGKGNNFGVQ</sequence>